<dbReference type="EMBL" id="CBXE010000036">
    <property type="protein sequence ID" value="CDL79981.1"/>
    <property type="molecule type" value="Genomic_DNA"/>
</dbReference>
<comment type="caution">
    <text evidence="3">The sequence shown here is derived from an EMBL/GenBank/DDBJ whole genome shotgun (WGS) entry which is preliminary data.</text>
</comment>
<dbReference type="Gene3D" id="1.10.530.10">
    <property type="match status" value="1"/>
</dbReference>
<dbReference type="OrthoDB" id="5945995at2"/>
<evidence type="ECO:0000256" key="1">
    <source>
        <dbReference type="SAM" id="SignalP"/>
    </source>
</evidence>
<sequence>MKHLLLYGVLFISSCCMASQQEVPLGYHQVAHAEGVPPEMLYSLALAESSYKLPQGMRPWPWTINVAGKGYRYETRLAAWQALQVFSKTYPIKRIDVGIAQVNLGWNGHYFSSTWEAFDPYTNLHVAARILRSCYALNPGSWVAAAGCYHYPKGGVLADRYKSVVKKKLSSLAPATEITGAMTKVVWIEPKVKTQ</sequence>
<evidence type="ECO:0000313" key="4">
    <source>
        <dbReference type="Proteomes" id="UP000019197"/>
    </source>
</evidence>
<name>W1IQU3_9GAMM</name>
<dbReference type="SUPFAM" id="SSF53955">
    <property type="entry name" value="Lysozyme-like"/>
    <property type="match status" value="1"/>
</dbReference>
<dbReference type="Proteomes" id="UP000019197">
    <property type="component" value="Unassembled WGS sequence"/>
</dbReference>
<reference evidence="3 4" key="1">
    <citation type="submission" date="2013-11" db="EMBL/GenBank/DDBJ databases">
        <title>Draft genome sequence and annotation of the entomopathogenic bacterium, Xenorhabdus cabanillasi strain JM26.</title>
        <authorList>
            <person name="Gualtieri M."/>
            <person name="Ogier J.C."/>
            <person name="Pages S."/>
            <person name="Givaudan A."/>
            <person name="Gaudriault S."/>
        </authorList>
    </citation>
    <scope>NUCLEOTIDE SEQUENCE [LARGE SCALE GENOMIC DNA]</scope>
    <source>
        <strain evidence="3 4">JM26</strain>
    </source>
</reference>
<feature type="chain" id="PRO_5030179186" description="Transglycosylase SLT domain-containing protein" evidence="1">
    <location>
        <begin position="19"/>
        <end position="195"/>
    </location>
</feature>
<dbReference type="AlphaFoldDB" id="W1IQU3"/>
<accession>W1IQU3</accession>
<evidence type="ECO:0000259" key="2">
    <source>
        <dbReference type="Pfam" id="PF01464"/>
    </source>
</evidence>
<feature type="domain" description="Transglycosylase SLT" evidence="2">
    <location>
        <begin position="31"/>
        <end position="155"/>
    </location>
</feature>
<dbReference type="InterPro" id="IPR023346">
    <property type="entry name" value="Lysozyme-like_dom_sf"/>
</dbReference>
<proteinExistence type="predicted"/>
<gene>
    <name evidence="3" type="ORF">XCR1_1300027</name>
</gene>
<dbReference type="RefSeq" id="WP_038260596.1">
    <property type="nucleotide sequence ID" value="NZ_CAWLVK010000036.1"/>
</dbReference>
<protein>
    <recommendedName>
        <fullName evidence="2">Transglycosylase SLT domain-containing protein</fullName>
    </recommendedName>
</protein>
<organism evidence="3 4">
    <name type="scientific">Xenorhabdus cabanillasii JM26</name>
    <dbReference type="NCBI Taxonomy" id="1427517"/>
    <lineage>
        <taxon>Bacteria</taxon>
        <taxon>Pseudomonadati</taxon>
        <taxon>Pseudomonadota</taxon>
        <taxon>Gammaproteobacteria</taxon>
        <taxon>Enterobacterales</taxon>
        <taxon>Morganellaceae</taxon>
        <taxon>Xenorhabdus</taxon>
    </lineage>
</organism>
<keyword evidence="1" id="KW-0732">Signal</keyword>
<dbReference type="Pfam" id="PF01464">
    <property type="entry name" value="SLT"/>
    <property type="match status" value="1"/>
</dbReference>
<dbReference type="PROSITE" id="PS51257">
    <property type="entry name" value="PROKAR_LIPOPROTEIN"/>
    <property type="match status" value="1"/>
</dbReference>
<feature type="signal peptide" evidence="1">
    <location>
        <begin position="1"/>
        <end position="18"/>
    </location>
</feature>
<evidence type="ECO:0000313" key="3">
    <source>
        <dbReference type="EMBL" id="CDL79981.1"/>
    </source>
</evidence>
<dbReference type="InterPro" id="IPR008258">
    <property type="entry name" value="Transglycosylase_SLT_dom_1"/>
</dbReference>